<gene>
    <name evidence="2" type="ORF">WFZ85_15555</name>
</gene>
<protein>
    <submittedName>
        <fullName evidence="2">Uncharacterized protein</fullName>
    </submittedName>
</protein>
<evidence type="ECO:0000313" key="2">
    <source>
        <dbReference type="EMBL" id="MEM0544015.1"/>
    </source>
</evidence>
<comment type="caution">
    <text evidence="2">The sequence shown here is derived from an EMBL/GenBank/DDBJ whole genome shotgun (WGS) entry which is preliminary data.</text>
</comment>
<accession>A0ABU9N8S3</accession>
<name>A0ABU9N8S3_9FLAO</name>
<dbReference type="RefSeq" id="WP_342697181.1">
    <property type="nucleotide sequence ID" value="NZ_JBCGDO010000044.1"/>
</dbReference>
<feature type="signal peptide" evidence="1">
    <location>
        <begin position="1"/>
        <end position="17"/>
    </location>
</feature>
<keyword evidence="1" id="KW-0732">Signal</keyword>
<proteinExistence type="predicted"/>
<keyword evidence="3" id="KW-1185">Reference proteome</keyword>
<feature type="chain" id="PRO_5045452920" evidence="1">
    <location>
        <begin position="18"/>
        <end position="164"/>
    </location>
</feature>
<dbReference type="Proteomes" id="UP001460072">
    <property type="component" value="Unassembled WGS sequence"/>
</dbReference>
<evidence type="ECO:0000313" key="3">
    <source>
        <dbReference type="Proteomes" id="UP001460072"/>
    </source>
</evidence>
<reference evidence="2 3" key="1">
    <citation type="submission" date="2024-03" db="EMBL/GenBank/DDBJ databases">
        <title>Two novel species of the genus Flavobacterium exhibiting potentially degradation of complex polysaccharides.</title>
        <authorList>
            <person name="Lian X."/>
        </authorList>
    </citation>
    <scope>NUCLEOTIDE SEQUENCE [LARGE SCALE GENOMIC DNA]</scope>
    <source>
        <strain evidence="3">j3</strain>
    </source>
</reference>
<dbReference type="EMBL" id="JBCGDO010000044">
    <property type="protein sequence ID" value="MEM0544015.1"/>
    <property type="molecule type" value="Genomic_DNA"/>
</dbReference>
<evidence type="ECO:0000256" key="1">
    <source>
        <dbReference type="SAM" id="SignalP"/>
    </source>
</evidence>
<organism evidence="2 3">
    <name type="scientific">Flavobacterium aureirubrum</name>
    <dbReference type="NCBI Taxonomy" id="3133147"/>
    <lineage>
        <taxon>Bacteria</taxon>
        <taxon>Pseudomonadati</taxon>
        <taxon>Bacteroidota</taxon>
        <taxon>Flavobacteriia</taxon>
        <taxon>Flavobacteriales</taxon>
        <taxon>Flavobacteriaceae</taxon>
        <taxon>Flavobacterium</taxon>
    </lineage>
</organism>
<sequence>MNKIVVLAFLITSLSYAQQYNYGTGGNVLDANNQRVKADKVRQLLKNNQEALNQFNAGRDKKTWGNVLFYGGIGLATINLVTAVYGDTLTLTSSGQLVENRVTPTLAIIGGSLFLASIPVKLGYTKKVKTAVNALNERVTYNEKTRPELLVVANGNGLGFKLSF</sequence>